<evidence type="ECO:0000256" key="2">
    <source>
        <dbReference type="SAM" id="Phobius"/>
    </source>
</evidence>
<protein>
    <submittedName>
        <fullName evidence="4">Zinc ribbon domain-containing protein</fullName>
    </submittedName>
</protein>
<dbReference type="Pfam" id="PF13240">
    <property type="entry name" value="Zn_Ribbon_1"/>
    <property type="match status" value="1"/>
</dbReference>
<evidence type="ECO:0000259" key="3">
    <source>
        <dbReference type="Pfam" id="PF13240"/>
    </source>
</evidence>
<evidence type="ECO:0000313" key="4">
    <source>
        <dbReference type="EMBL" id="HIW83269.1"/>
    </source>
</evidence>
<organism evidence="4 5">
    <name type="scientific">Candidatus Dorea gallistercoris</name>
    <dbReference type="NCBI Taxonomy" id="2838542"/>
    <lineage>
        <taxon>Bacteria</taxon>
        <taxon>Bacillati</taxon>
        <taxon>Bacillota</taxon>
        <taxon>Clostridia</taxon>
        <taxon>Lachnospirales</taxon>
        <taxon>Lachnospiraceae</taxon>
        <taxon>Dorea</taxon>
    </lineage>
</organism>
<feature type="transmembrane region" description="Helical" evidence="2">
    <location>
        <begin position="68"/>
        <end position="89"/>
    </location>
</feature>
<dbReference type="AlphaFoldDB" id="A0A9D1R8L9"/>
<sequence length="231" mass="25537">MFCSRCGNEIKGDGKFCPKCGAPVKPVQSRDENVSGGNTQGYSYSQGAAPSGSPVGTGAPVAKKRPPYVAIGAIVLVVILLIVGIRFIFFRDTYETPIKNMVKVMEDRDVDAAMELIPENFLDAAEGLTGMTKEEMADMLEEDLLDAFDQYIGDIEIDYEIGDTRDLSQSELRDISDEYMGVLGDIEEGKEVEFSYEMYVDGELEEESSDDETINVVKIDGKWYISPNDLF</sequence>
<gene>
    <name evidence="4" type="ORF">H9873_02975</name>
</gene>
<dbReference type="Proteomes" id="UP000824263">
    <property type="component" value="Unassembled WGS sequence"/>
</dbReference>
<feature type="region of interest" description="Disordered" evidence="1">
    <location>
        <begin position="27"/>
        <end position="58"/>
    </location>
</feature>
<proteinExistence type="predicted"/>
<reference evidence="4" key="1">
    <citation type="journal article" date="2021" name="PeerJ">
        <title>Extensive microbial diversity within the chicken gut microbiome revealed by metagenomics and culture.</title>
        <authorList>
            <person name="Gilroy R."/>
            <person name="Ravi A."/>
            <person name="Getino M."/>
            <person name="Pursley I."/>
            <person name="Horton D.L."/>
            <person name="Alikhan N.F."/>
            <person name="Baker D."/>
            <person name="Gharbi K."/>
            <person name="Hall N."/>
            <person name="Watson M."/>
            <person name="Adriaenssens E.M."/>
            <person name="Foster-Nyarko E."/>
            <person name="Jarju S."/>
            <person name="Secka A."/>
            <person name="Antonio M."/>
            <person name="Oren A."/>
            <person name="Chaudhuri R.R."/>
            <person name="La Ragione R."/>
            <person name="Hildebrand F."/>
            <person name="Pallen M.J."/>
        </authorList>
    </citation>
    <scope>NUCLEOTIDE SEQUENCE</scope>
    <source>
        <strain evidence="4">ChiSxjej1B13-11762</strain>
    </source>
</reference>
<keyword evidence="2" id="KW-0472">Membrane</keyword>
<comment type="caution">
    <text evidence="4">The sequence shown here is derived from an EMBL/GenBank/DDBJ whole genome shotgun (WGS) entry which is preliminary data.</text>
</comment>
<dbReference type="EMBL" id="DXGF01000053">
    <property type="protein sequence ID" value="HIW83269.1"/>
    <property type="molecule type" value="Genomic_DNA"/>
</dbReference>
<dbReference type="InterPro" id="IPR026870">
    <property type="entry name" value="Zinc_ribbon_dom"/>
</dbReference>
<accession>A0A9D1R8L9</accession>
<feature type="compositionally biased region" description="Polar residues" evidence="1">
    <location>
        <begin position="35"/>
        <end position="48"/>
    </location>
</feature>
<evidence type="ECO:0000313" key="5">
    <source>
        <dbReference type="Proteomes" id="UP000824263"/>
    </source>
</evidence>
<feature type="domain" description="Zinc-ribbon" evidence="3">
    <location>
        <begin position="2"/>
        <end position="24"/>
    </location>
</feature>
<reference evidence="4" key="2">
    <citation type="submission" date="2021-04" db="EMBL/GenBank/DDBJ databases">
        <authorList>
            <person name="Gilroy R."/>
        </authorList>
    </citation>
    <scope>NUCLEOTIDE SEQUENCE</scope>
    <source>
        <strain evidence="4">ChiSxjej1B13-11762</strain>
    </source>
</reference>
<name>A0A9D1R8L9_9FIRM</name>
<keyword evidence="2" id="KW-0812">Transmembrane</keyword>
<evidence type="ECO:0000256" key="1">
    <source>
        <dbReference type="SAM" id="MobiDB-lite"/>
    </source>
</evidence>
<keyword evidence="2" id="KW-1133">Transmembrane helix</keyword>